<proteinExistence type="predicted"/>
<dbReference type="GeneID" id="25917204"/>
<dbReference type="EMBL" id="KQ250274">
    <property type="protein sequence ID" value="KNC70769.1"/>
    <property type="molecule type" value="Genomic_DNA"/>
</dbReference>
<sequence>MDAHSGEVLRAFGLGASVLSEVVTAFTEVDPSINRTDESDVPNRVPGRSGEGRDQDMSVDGKTFDIKTERDGETSMDIDS</sequence>
<feature type="compositionally biased region" description="Basic and acidic residues" evidence="1">
    <location>
        <begin position="62"/>
        <end position="73"/>
    </location>
</feature>
<feature type="region of interest" description="Disordered" evidence="1">
    <location>
        <begin position="33"/>
        <end position="80"/>
    </location>
</feature>
<evidence type="ECO:0000256" key="1">
    <source>
        <dbReference type="SAM" id="MobiDB-lite"/>
    </source>
</evidence>
<evidence type="ECO:0000313" key="3">
    <source>
        <dbReference type="Proteomes" id="UP000054560"/>
    </source>
</evidence>
<name>A0A0L0F2D4_9EUKA</name>
<organism evidence="2 3">
    <name type="scientific">Sphaeroforma arctica JP610</name>
    <dbReference type="NCBI Taxonomy" id="667725"/>
    <lineage>
        <taxon>Eukaryota</taxon>
        <taxon>Ichthyosporea</taxon>
        <taxon>Ichthyophonida</taxon>
        <taxon>Sphaeroforma</taxon>
    </lineage>
</organism>
<dbReference type="Proteomes" id="UP000054560">
    <property type="component" value="Unassembled WGS sequence"/>
</dbReference>
<protein>
    <submittedName>
        <fullName evidence="2">Uncharacterized protein</fullName>
    </submittedName>
</protein>
<feature type="non-terminal residue" evidence="2">
    <location>
        <position position="80"/>
    </location>
</feature>
<accession>A0A0L0F2D4</accession>
<evidence type="ECO:0000313" key="2">
    <source>
        <dbReference type="EMBL" id="KNC70769.1"/>
    </source>
</evidence>
<dbReference type="AlphaFoldDB" id="A0A0L0F2D4"/>
<keyword evidence="3" id="KW-1185">Reference proteome</keyword>
<gene>
    <name evidence="2" type="ORF">SARC_16700</name>
</gene>
<dbReference type="RefSeq" id="XP_014144671.1">
    <property type="nucleotide sequence ID" value="XM_014289196.1"/>
</dbReference>
<reference evidence="2 3" key="1">
    <citation type="submission" date="2011-02" db="EMBL/GenBank/DDBJ databases">
        <title>The Genome Sequence of Sphaeroforma arctica JP610.</title>
        <authorList>
            <consortium name="The Broad Institute Genome Sequencing Platform"/>
            <person name="Russ C."/>
            <person name="Cuomo C."/>
            <person name="Young S.K."/>
            <person name="Zeng Q."/>
            <person name="Gargeya S."/>
            <person name="Alvarado L."/>
            <person name="Berlin A."/>
            <person name="Chapman S.B."/>
            <person name="Chen Z."/>
            <person name="Freedman E."/>
            <person name="Gellesch M."/>
            <person name="Goldberg J."/>
            <person name="Griggs A."/>
            <person name="Gujja S."/>
            <person name="Heilman E."/>
            <person name="Heiman D."/>
            <person name="Howarth C."/>
            <person name="Mehta T."/>
            <person name="Neiman D."/>
            <person name="Pearson M."/>
            <person name="Roberts A."/>
            <person name="Saif S."/>
            <person name="Shea T."/>
            <person name="Shenoy N."/>
            <person name="Sisk P."/>
            <person name="Stolte C."/>
            <person name="Sykes S."/>
            <person name="White J."/>
            <person name="Yandava C."/>
            <person name="Burger G."/>
            <person name="Gray M.W."/>
            <person name="Holland P.W.H."/>
            <person name="King N."/>
            <person name="Lang F.B.F."/>
            <person name="Roger A.J."/>
            <person name="Ruiz-Trillo I."/>
            <person name="Haas B."/>
            <person name="Nusbaum C."/>
            <person name="Birren B."/>
        </authorList>
    </citation>
    <scope>NUCLEOTIDE SEQUENCE [LARGE SCALE GENOMIC DNA]</scope>
    <source>
        <strain evidence="2 3">JP610</strain>
    </source>
</reference>